<sequence length="592" mass="64220">VRELLHLPRWILMAGLPVLVVASVFGAWAIDTAIHRDRVVRNVKVAGETVGGLSDVALRARVDAIADRITSTRITIESEIGSGNWVASDLGVSVNAAATYDAVMRTRRTGTLSRPLNWLSALTSTTSAEIKISVDRSKLEATLNDQQGLRREPVEPSLEVLQGRLHLVPSVVGRLIDIEEASQILGDVIQQGGSPTIRVGTVELLPKFSDQEVADLVDTANKIVDNQLELRLNDYQTLLPSRLVASWFVLDTSGPEAELAIDEPLVLPSLEELLMPGNTGAGQAKFDIRDELVSIISSDGGTACCDTSAVGIVLTALGEDPLGRPYVLPNRPAAPREAVNRLKALGIVEKVSSFTTQYACCVGRVTNIQKFAEIVNGNWIKPGGRLSLNETVGRRTEEKGFVIGGFISKGHLVEDIGGGVSQFATTIFNAAVRAGLDFEYYQAHSIYFERYPYGLEATISYPRPDLIITNPTPFGVLIWNSWTDDSITVDIYSTSNVEVTLDEPTEEALDFCTRVKTRRNRIWRDGSEQADHFFATYRPEEGLNCDGTPSDPEQTTTTIAEGEPPEEASDPATDDDPPAPPPVTTTSVGNQG</sequence>
<feature type="region of interest" description="Disordered" evidence="1">
    <location>
        <begin position="539"/>
        <end position="592"/>
    </location>
</feature>
<dbReference type="InterPro" id="IPR022029">
    <property type="entry name" value="YoaR-like_PG-bd"/>
</dbReference>
<feature type="transmembrane region" description="Helical" evidence="2">
    <location>
        <begin position="12"/>
        <end position="30"/>
    </location>
</feature>
<dbReference type="AlphaFoldDB" id="A0A381QLX8"/>
<evidence type="ECO:0000313" key="4">
    <source>
        <dbReference type="EMBL" id="SUZ78997.1"/>
    </source>
</evidence>
<dbReference type="PANTHER" id="PTHR35788:SF1">
    <property type="entry name" value="EXPORTED PROTEIN"/>
    <property type="match status" value="1"/>
</dbReference>
<reference evidence="4" key="1">
    <citation type="submission" date="2018-05" db="EMBL/GenBank/DDBJ databases">
        <authorList>
            <person name="Lanie J.A."/>
            <person name="Ng W.-L."/>
            <person name="Kazmierczak K.M."/>
            <person name="Andrzejewski T.M."/>
            <person name="Davidsen T.M."/>
            <person name="Wayne K.J."/>
            <person name="Tettelin H."/>
            <person name="Glass J.I."/>
            <person name="Rusch D."/>
            <person name="Podicherti R."/>
            <person name="Tsui H.-C.T."/>
            <person name="Winkler M.E."/>
        </authorList>
    </citation>
    <scope>NUCLEOTIDE SEQUENCE</scope>
</reference>
<keyword evidence="2" id="KW-0812">Transmembrane</keyword>
<accession>A0A381QLX8</accession>
<feature type="non-terminal residue" evidence="4">
    <location>
        <position position="1"/>
    </location>
</feature>
<evidence type="ECO:0000256" key="2">
    <source>
        <dbReference type="SAM" id="Phobius"/>
    </source>
</evidence>
<proteinExistence type="predicted"/>
<keyword evidence="2" id="KW-0472">Membrane</keyword>
<evidence type="ECO:0000256" key="1">
    <source>
        <dbReference type="SAM" id="MobiDB-lite"/>
    </source>
</evidence>
<dbReference type="Pfam" id="PF12229">
    <property type="entry name" value="PG_binding_4"/>
    <property type="match status" value="1"/>
</dbReference>
<dbReference type="Pfam" id="PF04294">
    <property type="entry name" value="VanW"/>
    <property type="match status" value="1"/>
</dbReference>
<feature type="domain" description="YoaR-like putative peptidoglycan binding" evidence="3">
    <location>
        <begin position="87"/>
        <end position="197"/>
    </location>
</feature>
<dbReference type="InterPro" id="IPR052913">
    <property type="entry name" value="Glycopeptide_resist_protein"/>
</dbReference>
<name>A0A381QLX8_9ZZZZ</name>
<evidence type="ECO:0000259" key="3">
    <source>
        <dbReference type="Pfam" id="PF12229"/>
    </source>
</evidence>
<organism evidence="4">
    <name type="scientific">marine metagenome</name>
    <dbReference type="NCBI Taxonomy" id="408172"/>
    <lineage>
        <taxon>unclassified sequences</taxon>
        <taxon>metagenomes</taxon>
        <taxon>ecological metagenomes</taxon>
    </lineage>
</organism>
<protein>
    <recommendedName>
        <fullName evidence="3">YoaR-like putative peptidoglycan binding domain-containing protein</fullName>
    </recommendedName>
</protein>
<dbReference type="PANTHER" id="PTHR35788">
    <property type="entry name" value="EXPORTED PROTEIN-RELATED"/>
    <property type="match status" value="1"/>
</dbReference>
<keyword evidence="2" id="KW-1133">Transmembrane helix</keyword>
<feature type="compositionally biased region" description="Acidic residues" evidence="1">
    <location>
        <begin position="563"/>
        <end position="577"/>
    </location>
</feature>
<dbReference type="EMBL" id="UINC01001372">
    <property type="protein sequence ID" value="SUZ78997.1"/>
    <property type="molecule type" value="Genomic_DNA"/>
</dbReference>
<gene>
    <name evidence="4" type="ORF">METZ01_LOCUS31851</name>
</gene>
<dbReference type="InterPro" id="IPR007391">
    <property type="entry name" value="Vancomycin_resist_VanW"/>
</dbReference>